<protein>
    <submittedName>
        <fullName evidence="1">Uncharacterized protein</fullName>
    </submittedName>
</protein>
<evidence type="ECO:0000313" key="1">
    <source>
        <dbReference type="EMBL" id="GFY54705.1"/>
    </source>
</evidence>
<keyword evidence="2" id="KW-1185">Reference proteome</keyword>
<comment type="caution">
    <text evidence="1">The sequence shown here is derived from an EMBL/GenBank/DDBJ whole genome shotgun (WGS) entry which is preliminary data.</text>
</comment>
<sequence length="88" mass="10152">MISTRLGGCKKVRNFLRSESDASLDFTLNNIEEGLVNGAMGIITETVWPLFRRNQIYNTDIPSVHIGFDVKFFLKNRLFQIFAKDMHN</sequence>
<proteinExistence type="predicted"/>
<dbReference type="Proteomes" id="UP000886998">
    <property type="component" value="Unassembled WGS sequence"/>
</dbReference>
<accession>A0A8X7C3Z3</accession>
<dbReference type="OrthoDB" id="6432165at2759"/>
<organism evidence="1 2">
    <name type="scientific">Trichonephila inaurata madagascariensis</name>
    <dbReference type="NCBI Taxonomy" id="2747483"/>
    <lineage>
        <taxon>Eukaryota</taxon>
        <taxon>Metazoa</taxon>
        <taxon>Ecdysozoa</taxon>
        <taxon>Arthropoda</taxon>
        <taxon>Chelicerata</taxon>
        <taxon>Arachnida</taxon>
        <taxon>Araneae</taxon>
        <taxon>Araneomorphae</taxon>
        <taxon>Entelegynae</taxon>
        <taxon>Araneoidea</taxon>
        <taxon>Nephilidae</taxon>
        <taxon>Trichonephila</taxon>
        <taxon>Trichonephila inaurata</taxon>
    </lineage>
</organism>
<dbReference type="EMBL" id="BMAV01010006">
    <property type="protein sequence ID" value="GFY54705.1"/>
    <property type="molecule type" value="Genomic_DNA"/>
</dbReference>
<name>A0A8X7C3Z3_9ARAC</name>
<gene>
    <name evidence="1" type="ORF">TNIN_367101</name>
</gene>
<reference evidence="1" key="1">
    <citation type="submission" date="2020-08" db="EMBL/GenBank/DDBJ databases">
        <title>Multicomponent nature underlies the extraordinary mechanical properties of spider dragline silk.</title>
        <authorList>
            <person name="Kono N."/>
            <person name="Nakamura H."/>
            <person name="Mori M."/>
            <person name="Yoshida Y."/>
            <person name="Ohtoshi R."/>
            <person name="Malay A.D."/>
            <person name="Moran D.A.P."/>
            <person name="Tomita M."/>
            <person name="Numata K."/>
            <person name="Arakawa K."/>
        </authorList>
    </citation>
    <scope>NUCLEOTIDE SEQUENCE</scope>
</reference>
<dbReference type="AlphaFoldDB" id="A0A8X7C3Z3"/>
<evidence type="ECO:0000313" key="2">
    <source>
        <dbReference type="Proteomes" id="UP000886998"/>
    </source>
</evidence>